<sequence>MATIARENTTPEPQQVRTPRSARSVRRMFNQLQKDGRVTAEASPLLHVGKKLATENEVLRHEIQGLRKAITEEKKKKKKKKKKKDKRGKAMGLLEKGENAGQPLFLVLRGLGGLASG</sequence>
<dbReference type="AlphaFoldDB" id="A0A4V6WK31"/>
<feature type="compositionally biased region" description="Polar residues" evidence="1">
    <location>
        <begin position="1"/>
        <end position="18"/>
    </location>
</feature>
<gene>
    <name evidence="2" type="ORF">B0A49_13834</name>
</gene>
<feature type="region of interest" description="Disordered" evidence="1">
    <location>
        <begin position="1"/>
        <end position="24"/>
    </location>
</feature>
<reference evidence="2 3" key="1">
    <citation type="submission" date="2017-03" db="EMBL/GenBank/DDBJ databases">
        <title>Genomes of endolithic fungi from Antarctica.</title>
        <authorList>
            <person name="Coleine C."/>
            <person name="Masonjones S."/>
            <person name="Stajich J.E."/>
        </authorList>
    </citation>
    <scope>NUCLEOTIDE SEQUENCE [LARGE SCALE GENOMIC DNA]</scope>
    <source>
        <strain evidence="2 3">CCFEE 5187</strain>
    </source>
</reference>
<evidence type="ECO:0000256" key="1">
    <source>
        <dbReference type="SAM" id="MobiDB-lite"/>
    </source>
</evidence>
<evidence type="ECO:0000313" key="2">
    <source>
        <dbReference type="EMBL" id="TKA38169.1"/>
    </source>
</evidence>
<protein>
    <submittedName>
        <fullName evidence="2">Uncharacterized protein</fullName>
    </submittedName>
</protein>
<organism evidence="2 3">
    <name type="scientific">Cryomyces minteri</name>
    <dbReference type="NCBI Taxonomy" id="331657"/>
    <lineage>
        <taxon>Eukaryota</taxon>
        <taxon>Fungi</taxon>
        <taxon>Dikarya</taxon>
        <taxon>Ascomycota</taxon>
        <taxon>Pezizomycotina</taxon>
        <taxon>Dothideomycetes</taxon>
        <taxon>Dothideomycetes incertae sedis</taxon>
        <taxon>Cryomyces</taxon>
    </lineage>
</organism>
<dbReference type="Proteomes" id="UP000308768">
    <property type="component" value="Unassembled WGS sequence"/>
</dbReference>
<proteinExistence type="predicted"/>
<feature type="region of interest" description="Disordered" evidence="1">
    <location>
        <begin position="69"/>
        <end position="95"/>
    </location>
</feature>
<keyword evidence="3" id="KW-1185">Reference proteome</keyword>
<evidence type="ECO:0000313" key="3">
    <source>
        <dbReference type="Proteomes" id="UP000308768"/>
    </source>
</evidence>
<accession>A0A4V6WK31</accession>
<feature type="compositionally biased region" description="Basic residues" evidence="1">
    <location>
        <begin position="75"/>
        <end position="89"/>
    </location>
</feature>
<name>A0A4V6WK31_9PEZI</name>
<dbReference type="EMBL" id="NAJN01003551">
    <property type="protein sequence ID" value="TKA38169.1"/>
    <property type="molecule type" value="Genomic_DNA"/>
</dbReference>
<comment type="caution">
    <text evidence="2">The sequence shown here is derived from an EMBL/GenBank/DDBJ whole genome shotgun (WGS) entry which is preliminary data.</text>
</comment>